<evidence type="ECO:0000313" key="14">
    <source>
        <dbReference type="Proteomes" id="UP000503462"/>
    </source>
</evidence>
<dbReference type="Pfam" id="PF00443">
    <property type="entry name" value="UCH"/>
    <property type="match status" value="1"/>
</dbReference>
<protein>
    <recommendedName>
        <fullName evidence="15">USP domain-containing protein</fullName>
    </recommendedName>
</protein>
<dbReference type="InterPro" id="IPR033809">
    <property type="entry name" value="USP39"/>
</dbReference>
<evidence type="ECO:0000256" key="3">
    <source>
        <dbReference type="ARBA" id="ARBA00022723"/>
    </source>
</evidence>
<dbReference type="InterPro" id="IPR001607">
    <property type="entry name" value="Znf_UBP"/>
</dbReference>
<dbReference type="GO" id="GO:0016579">
    <property type="term" value="P:protein deubiquitination"/>
    <property type="evidence" value="ECO:0007669"/>
    <property type="project" value="InterPro"/>
</dbReference>
<keyword evidence="8" id="KW-0539">Nucleus</keyword>
<dbReference type="PANTHER" id="PTHR21646:SF16">
    <property type="entry name" value="U4_U6.U5 TRI-SNRNP-ASSOCIATED PROTEIN 2"/>
    <property type="match status" value="1"/>
</dbReference>
<evidence type="ECO:0000256" key="8">
    <source>
        <dbReference type="ARBA" id="ARBA00023242"/>
    </source>
</evidence>
<dbReference type="InterPro" id="IPR001394">
    <property type="entry name" value="Peptidase_C19_UCH"/>
</dbReference>
<gene>
    <name evidence="13" type="ORF">AMS68_006803</name>
</gene>
<dbReference type="AlphaFoldDB" id="A0A6H0Y2W0"/>
<dbReference type="OrthoDB" id="10263353at2759"/>
<feature type="domain" description="UBP-type" evidence="12">
    <location>
        <begin position="84"/>
        <end position="181"/>
    </location>
</feature>
<dbReference type="GO" id="GO:0000245">
    <property type="term" value="P:spliceosomal complex assembly"/>
    <property type="evidence" value="ECO:0007669"/>
    <property type="project" value="InterPro"/>
</dbReference>
<evidence type="ECO:0008006" key="15">
    <source>
        <dbReference type="Google" id="ProtNLM"/>
    </source>
</evidence>
<keyword evidence="14" id="KW-1185">Reference proteome</keyword>
<evidence type="ECO:0000256" key="7">
    <source>
        <dbReference type="ARBA" id="ARBA00023187"/>
    </source>
</evidence>
<evidence type="ECO:0000313" key="13">
    <source>
        <dbReference type="EMBL" id="QIX01286.1"/>
    </source>
</evidence>
<dbReference type="Gene3D" id="3.90.70.10">
    <property type="entry name" value="Cysteine proteinases"/>
    <property type="match status" value="1"/>
</dbReference>
<dbReference type="SUPFAM" id="SSF54001">
    <property type="entry name" value="Cysteine proteinases"/>
    <property type="match status" value="1"/>
</dbReference>
<keyword evidence="6" id="KW-0862">Zinc</keyword>
<keyword evidence="4" id="KW-0747">Spliceosome</keyword>
<evidence type="ECO:0000256" key="10">
    <source>
        <dbReference type="SAM" id="MobiDB-lite"/>
    </source>
</evidence>
<evidence type="ECO:0000256" key="4">
    <source>
        <dbReference type="ARBA" id="ARBA00022728"/>
    </source>
</evidence>
<name>A0A6H0Y2W0_9PEZI</name>
<evidence type="ECO:0000256" key="1">
    <source>
        <dbReference type="ARBA" id="ARBA00004123"/>
    </source>
</evidence>
<reference evidence="13 14" key="1">
    <citation type="journal article" date="2016" name="Sci. Rep.">
        <title>Peltaster fructicola genome reveals evolution from an invasive phytopathogen to an ectophytic parasite.</title>
        <authorList>
            <person name="Xu C."/>
            <person name="Chen H."/>
            <person name="Gleason M.L."/>
            <person name="Xu J.R."/>
            <person name="Liu H."/>
            <person name="Zhang R."/>
            <person name="Sun G."/>
        </authorList>
    </citation>
    <scope>NUCLEOTIDE SEQUENCE [LARGE SCALE GENOMIC DNA]</scope>
    <source>
        <strain evidence="13 14">LNHT1506</strain>
    </source>
</reference>
<dbReference type="Pfam" id="PF02148">
    <property type="entry name" value="zf-UBP"/>
    <property type="match status" value="1"/>
</dbReference>
<dbReference type="GO" id="GO:0008270">
    <property type="term" value="F:zinc ion binding"/>
    <property type="evidence" value="ECO:0007669"/>
    <property type="project" value="UniProtKB-KW"/>
</dbReference>
<keyword evidence="7" id="KW-0508">mRNA splicing</keyword>
<dbReference type="EMBL" id="CP051142">
    <property type="protein sequence ID" value="QIX01286.1"/>
    <property type="molecule type" value="Genomic_DNA"/>
</dbReference>
<dbReference type="InterPro" id="IPR013083">
    <property type="entry name" value="Znf_RING/FYVE/PHD"/>
</dbReference>
<feature type="compositionally biased region" description="Acidic residues" evidence="10">
    <location>
        <begin position="62"/>
        <end position="72"/>
    </location>
</feature>
<organism evidence="13 14">
    <name type="scientific">Peltaster fructicola</name>
    <dbReference type="NCBI Taxonomy" id="286661"/>
    <lineage>
        <taxon>Eukaryota</taxon>
        <taxon>Fungi</taxon>
        <taxon>Dikarya</taxon>
        <taxon>Ascomycota</taxon>
        <taxon>Pezizomycotina</taxon>
        <taxon>Dothideomycetes</taxon>
        <taxon>Dothideomycetes incertae sedis</taxon>
        <taxon>Peltaster</taxon>
    </lineage>
</organism>
<proteinExistence type="predicted"/>
<evidence type="ECO:0000256" key="5">
    <source>
        <dbReference type="ARBA" id="ARBA00022771"/>
    </source>
</evidence>
<dbReference type="GO" id="GO:0004843">
    <property type="term" value="F:cysteine-type deubiquitinase activity"/>
    <property type="evidence" value="ECO:0007669"/>
    <property type="project" value="InterPro"/>
</dbReference>
<dbReference type="SMART" id="SM00290">
    <property type="entry name" value="ZnF_UBP"/>
    <property type="match status" value="1"/>
</dbReference>
<evidence type="ECO:0000259" key="11">
    <source>
        <dbReference type="PROSITE" id="PS50235"/>
    </source>
</evidence>
<evidence type="ECO:0000256" key="9">
    <source>
        <dbReference type="PROSITE-ProRule" id="PRU00502"/>
    </source>
</evidence>
<comment type="subcellular location">
    <subcellularLocation>
        <location evidence="1">Nucleus</location>
    </subcellularLocation>
</comment>
<dbReference type="Proteomes" id="UP000503462">
    <property type="component" value="Chromosome 4"/>
</dbReference>
<feature type="domain" description="USP" evidence="11">
    <location>
        <begin position="206"/>
        <end position="535"/>
    </location>
</feature>
<dbReference type="InterPro" id="IPR038765">
    <property type="entry name" value="Papain-like_cys_pep_sf"/>
</dbReference>
<evidence type="ECO:0000256" key="6">
    <source>
        <dbReference type="ARBA" id="ARBA00022833"/>
    </source>
</evidence>
<dbReference type="Gene3D" id="3.30.40.10">
    <property type="entry name" value="Zinc/RING finger domain, C3HC4 (zinc finger)"/>
    <property type="match status" value="1"/>
</dbReference>
<dbReference type="PANTHER" id="PTHR21646">
    <property type="entry name" value="UBIQUITIN CARBOXYL-TERMINAL HYDROLASE"/>
    <property type="match status" value="1"/>
</dbReference>
<sequence length="539" mass="61616">MTKRPAEAALEDTIPTESPLPKRARVDELPAQVKPSQVEAHKNGVAIVDVEDASNTPAAFQADDDDEDDDEQQETRTTAPAEGFSDLYLDTISRPRLDFDFEKLCSVTLSNINIYACLVCGKYFAGRGPKTPAYLHAVNVDHHVYINMQSKKVYVMPEGYEVKSKSLEDIKYVVDPTYTSAEVRLLDKVPKPAWDLGGKKYIPGYVGLNNIKANDYFNVIIQALAHVAPLRHFLMLEDFSSRPQLVQRTSILIRKIWNPRSFKCHVSPHELMQEISLVSGKKFNLTQQSDPIDFLSWLLNTIHLSLGGSKTKPQSSIIQQIFQGKVRIESQNITARADASDRLRFEDTEIKSQTSPYMVLTLDLPPPPLFQDDTDRNIIPQIPLTEVLRKYNGISAQERLNTRVRYRLLHPLPPYLIMHIKRFELNKFSGKQRNPTIVTFNPKALDMSPYVEPNPKLHPVSEPVIYDLVANITYEGVKIRDDSVEGEAEKKIWKVQVREGASLDQWWEMQDLFVEKVNADLLTTKEAYIMVWERRRQKK</sequence>
<dbReference type="InterPro" id="IPR050185">
    <property type="entry name" value="Ub_carboxyl-term_hydrolase"/>
</dbReference>
<dbReference type="GO" id="GO:0005681">
    <property type="term" value="C:spliceosomal complex"/>
    <property type="evidence" value="ECO:0007669"/>
    <property type="project" value="UniProtKB-KW"/>
</dbReference>
<dbReference type="PROSITE" id="PS50271">
    <property type="entry name" value="ZF_UBP"/>
    <property type="match status" value="1"/>
</dbReference>
<dbReference type="CDD" id="cd02669">
    <property type="entry name" value="Peptidase_C19M"/>
    <property type="match status" value="1"/>
</dbReference>
<dbReference type="PROSITE" id="PS50235">
    <property type="entry name" value="USP_3"/>
    <property type="match status" value="1"/>
</dbReference>
<evidence type="ECO:0000256" key="2">
    <source>
        <dbReference type="ARBA" id="ARBA00022664"/>
    </source>
</evidence>
<keyword evidence="3" id="KW-0479">Metal-binding</keyword>
<dbReference type="InterPro" id="IPR028889">
    <property type="entry name" value="USP"/>
</dbReference>
<feature type="region of interest" description="Disordered" evidence="10">
    <location>
        <begin position="1"/>
        <end position="81"/>
    </location>
</feature>
<keyword evidence="2" id="KW-0507">mRNA processing</keyword>
<accession>A0A6H0Y2W0</accession>
<keyword evidence="5 9" id="KW-0863">Zinc-finger</keyword>
<dbReference type="SUPFAM" id="SSF57850">
    <property type="entry name" value="RING/U-box"/>
    <property type="match status" value="1"/>
</dbReference>
<evidence type="ECO:0000259" key="12">
    <source>
        <dbReference type="PROSITE" id="PS50271"/>
    </source>
</evidence>